<dbReference type="PANTHER" id="PTHR12381:SF66">
    <property type="entry name" value="HETEROGENEOUS NUCLEAR RIBONUCLEOPROTEIN U-LIKE PROTEIN 2"/>
    <property type="match status" value="1"/>
</dbReference>
<keyword evidence="3" id="KW-0597">Phosphoprotein</keyword>
<keyword evidence="2" id="KW-0488">Methylation</keyword>
<dbReference type="Ensembl" id="ENSPMGT00000022929.1">
    <property type="protein sequence ID" value="ENSPMGP00000021524.1"/>
    <property type="gene ID" value="ENSPMGG00000017435.1"/>
</dbReference>
<dbReference type="InterPro" id="IPR003877">
    <property type="entry name" value="SPRY_dom"/>
</dbReference>
<dbReference type="Gene3D" id="1.10.720.30">
    <property type="entry name" value="SAP domain"/>
    <property type="match status" value="1"/>
</dbReference>
<feature type="region of interest" description="Disordered" evidence="5">
    <location>
        <begin position="553"/>
        <end position="591"/>
    </location>
</feature>
<protein>
    <submittedName>
        <fullName evidence="8">Uncharacterized protein</fullName>
    </submittedName>
</protein>
<accession>A0A3B4AYC2</accession>
<proteinExistence type="predicted"/>
<dbReference type="Gene3D" id="2.60.120.920">
    <property type="match status" value="1"/>
</dbReference>
<feature type="compositionally biased region" description="Polar residues" evidence="5">
    <location>
        <begin position="572"/>
        <end position="591"/>
    </location>
</feature>
<evidence type="ECO:0000313" key="9">
    <source>
        <dbReference type="Proteomes" id="UP000261520"/>
    </source>
</evidence>
<evidence type="ECO:0000256" key="5">
    <source>
        <dbReference type="SAM" id="MobiDB-lite"/>
    </source>
</evidence>
<dbReference type="Pfam" id="PF02037">
    <property type="entry name" value="SAP"/>
    <property type="match status" value="1"/>
</dbReference>
<dbReference type="AlphaFoldDB" id="A0A3B4AYC2"/>
<comment type="subcellular location">
    <subcellularLocation>
        <location evidence="1">Nucleus</location>
    </subcellularLocation>
</comment>
<dbReference type="PROSITE" id="PS50188">
    <property type="entry name" value="B302_SPRY"/>
    <property type="match status" value="1"/>
</dbReference>
<dbReference type="SUPFAM" id="SSF49899">
    <property type="entry name" value="Concanavalin A-like lectins/glucanases"/>
    <property type="match status" value="1"/>
</dbReference>
<evidence type="ECO:0000256" key="2">
    <source>
        <dbReference type="ARBA" id="ARBA00022481"/>
    </source>
</evidence>
<dbReference type="InterPro" id="IPR035778">
    <property type="entry name" value="SPRY_hnRNP_U"/>
</dbReference>
<sequence length="591" mass="67192">TSEDLRKLKVPELKSRLKKLGLDSKGLKVELVGRLWSAVDGGLESKLKNDTTTHHVTISTQEETVYRPTESRREYTERATQTDPDLSELTLPPDPPDSGQGSGQWDQAQQKPLDNEDSTVEDGRVVTGDVVEMGKGRAFYEFKEEIKYKRSKLPLVPVTEEPVEEDRNIVKIDLYNSDLHFEVDPDGVGGHPQFWNRFPLLWSGCRLTHGVQQNRVGFEVKLERLLTSQPQVQHDVELESFGLRVGWSVASATLMLGKDYLSFAYDGRGKKVSYGKEDNYGEPLSVGDVVGCYSFSLGGSVELSFHKNGLFLGVAYSFDASVLQGQPLFPHVLCRSCSIQFLLDPMAGAWYPYPPGFISLMALSNEQKIRAVSAPLSKSQCEVIVMVGFPGSGKTHWAKNHIKQHPEKHYRLLSTEELLACMIVSEQRDTSLQQSSQCLTELIKLAAKRPGNYILDQCNILFSARHYKLQLFVGFRRKVIVIFPSKEEWKKRLSNQQLKEGEQIPQTAFLKLCTLPEQDDLLEELHYMGLSQQQAQTMLQEYKDEAHRLLPPVLKHDERKQQRFKKRPYPHCQTSSHKNRCTSQNSKNNYF</sequence>
<reference evidence="8" key="2">
    <citation type="submission" date="2025-09" db="UniProtKB">
        <authorList>
            <consortium name="Ensembl"/>
        </authorList>
    </citation>
    <scope>IDENTIFICATION</scope>
</reference>
<feature type="domain" description="B30.2/SPRY" evidence="6">
    <location>
        <begin position="143"/>
        <end position="348"/>
    </location>
</feature>
<dbReference type="InterPro" id="IPR027417">
    <property type="entry name" value="P-loop_NTPase"/>
</dbReference>
<dbReference type="InterPro" id="IPR043136">
    <property type="entry name" value="B30.2/SPRY_sf"/>
</dbReference>
<dbReference type="InterPro" id="IPR013320">
    <property type="entry name" value="ConA-like_dom_sf"/>
</dbReference>
<dbReference type="Proteomes" id="UP000261520">
    <property type="component" value="Unplaced"/>
</dbReference>
<dbReference type="InterPro" id="IPR001870">
    <property type="entry name" value="B30.2/SPRY"/>
</dbReference>
<reference evidence="8" key="1">
    <citation type="submission" date="2025-08" db="UniProtKB">
        <authorList>
            <consortium name="Ensembl"/>
        </authorList>
    </citation>
    <scope>IDENTIFICATION</scope>
</reference>
<evidence type="ECO:0000256" key="1">
    <source>
        <dbReference type="ARBA" id="ARBA00004123"/>
    </source>
</evidence>
<dbReference type="CDD" id="cd12884">
    <property type="entry name" value="SPRY_hnRNP"/>
    <property type="match status" value="1"/>
</dbReference>
<dbReference type="PANTHER" id="PTHR12381">
    <property type="entry name" value="HETEROGENEOUS NUCLEAR RIBONUCLEOPROTEIN U FAMILY MEMBER"/>
    <property type="match status" value="1"/>
</dbReference>
<evidence type="ECO:0000313" key="8">
    <source>
        <dbReference type="Ensembl" id="ENSPMGP00000021524.1"/>
    </source>
</evidence>
<evidence type="ECO:0000256" key="3">
    <source>
        <dbReference type="ARBA" id="ARBA00022553"/>
    </source>
</evidence>
<dbReference type="SMART" id="SM00449">
    <property type="entry name" value="SPRY"/>
    <property type="match status" value="1"/>
</dbReference>
<feature type="domain" description="SAP" evidence="7">
    <location>
        <begin position="5"/>
        <end position="39"/>
    </location>
</feature>
<keyword evidence="4" id="KW-0539">Nucleus</keyword>
<evidence type="ECO:0000256" key="4">
    <source>
        <dbReference type="ARBA" id="ARBA00023242"/>
    </source>
</evidence>
<evidence type="ECO:0000259" key="6">
    <source>
        <dbReference type="PROSITE" id="PS50188"/>
    </source>
</evidence>
<dbReference type="STRING" id="409849.ENSPMGP00000021524"/>
<keyword evidence="9" id="KW-1185">Reference proteome</keyword>
<dbReference type="Gene3D" id="3.40.50.300">
    <property type="entry name" value="P-loop containing nucleotide triphosphate hydrolases"/>
    <property type="match status" value="1"/>
</dbReference>
<feature type="region of interest" description="Disordered" evidence="5">
    <location>
        <begin position="60"/>
        <end position="125"/>
    </location>
</feature>
<dbReference type="Pfam" id="PF00622">
    <property type="entry name" value="SPRY"/>
    <property type="match status" value="1"/>
</dbReference>
<dbReference type="SMART" id="SM00513">
    <property type="entry name" value="SAP"/>
    <property type="match status" value="1"/>
</dbReference>
<dbReference type="Pfam" id="PF13671">
    <property type="entry name" value="AAA_33"/>
    <property type="match status" value="1"/>
</dbReference>
<dbReference type="SUPFAM" id="SSF68906">
    <property type="entry name" value="SAP domain"/>
    <property type="match status" value="1"/>
</dbReference>
<dbReference type="GO" id="GO:0003723">
    <property type="term" value="F:RNA binding"/>
    <property type="evidence" value="ECO:0007669"/>
    <property type="project" value="TreeGrafter"/>
</dbReference>
<dbReference type="GO" id="GO:0005634">
    <property type="term" value="C:nucleus"/>
    <property type="evidence" value="ECO:0007669"/>
    <property type="project" value="UniProtKB-SubCell"/>
</dbReference>
<name>A0A3B4AYC2_9GOBI</name>
<evidence type="ECO:0000259" key="7">
    <source>
        <dbReference type="PROSITE" id="PS50800"/>
    </source>
</evidence>
<dbReference type="GO" id="GO:0000380">
    <property type="term" value="P:alternative mRNA splicing, via spliceosome"/>
    <property type="evidence" value="ECO:0007669"/>
    <property type="project" value="TreeGrafter"/>
</dbReference>
<dbReference type="InterPro" id="IPR003034">
    <property type="entry name" value="SAP_dom"/>
</dbReference>
<organism evidence="8 9">
    <name type="scientific">Periophthalmus magnuspinnatus</name>
    <dbReference type="NCBI Taxonomy" id="409849"/>
    <lineage>
        <taxon>Eukaryota</taxon>
        <taxon>Metazoa</taxon>
        <taxon>Chordata</taxon>
        <taxon>Craniata</taxon>
        <taxon>Vertebrata</taxon>
        <taxon>Euteleostomi</taxon>
        <taxon>Actinopterygii</taxon>
        <taxon>Neopterygii</taxon>
        <taxon>Teleostei</taxon>
        <taxon>Neoteleostei</taxon>
        <taxon>Acanthomorphata</taxon>
        <taxon>Gobiaria</taxon>
        <taxon>Gobiiformes</taxon>
        <taxon>Gobioidei</taxon>
        <taxon>Gobiidae</taxon>
        <taxon>Oxudercinae</taxon>
        <taxon>Periophthalmus</taxon>
    </lineage>
</organism>
<dbReference type="PROSITE" id="PS50800">
    <property type="entry name" value="SAP"/>
    <property type="match status" value="1"/>
</dbReference>
<dbReference type="InterPro" id="IPR036361">
    <property type="entry name" value="SAP_dom_sf"/>
</dbReference>
<dbReference type="SUPFAM" id="SSF52540">
    <property type="entry name" value="P-loop containing nucleoside triphosphate hydrolases"/>
    <property type="match status" value="1"/>
</dbReference>